<evidence type="ECO:0000256" key="2">
    <source>
        <dbReference type="ARBA" id="ARBA00023125"/>
    </source>
</evidence>
<evidence type="ECO:0000313" key="5">
    <source>
        <dbReference type="Proteomes" id="UP000194137"/>
    </source>
</evidence>
<organism evidence="4 5">
    <name type="scientific">Pseudorhodoplanes sinuspersici</name>
    <dbReference type="NCBI Taxonomy" id="1235591"/>
    <lineage>
        <taxon>Bacteria</taxon>
        <taxon>Pseudomonadati</taxon>
        <taxon>Pseudomonadota</taxon>
        <taxon>Alphaproteobacteria</taxon>
        <taxon>Hyphomicrobiales</taxon>
        <taxon>Pseudorhodoplanes</taxon>
    </lineage>
</organism>
<dbReference type="EMBL" id="CP021112">
    <property type="protein sequence ID" value="ARQ01193.1"/>
    <property type="molecule type" value="Genomic_DNA"/>
</dbReference>
<dbReference type="Pfam" id="PF16859">
    <property type="entry name" value="TetR_C_11"/>
    <property type="match status" value="1"/>
</dbReference>
<evidence type="ECO:0000256" key="3">
    <source>
        <dbReference type="ARBA" id="ARBA00023163"/>
    </source>
</evidence>
<evidence type="ECO:0000313" key="4">
    <source>
        <dbReference type="EMBL" id="ARQ01193.1"/>
    </source>
</evidence>
<dbReference type="PANTHER" id="PTHR30055">
    <property type="entry name" value="HTH-TYPE TRANSCRIPTIONAL REGULATOR RUTR"/>
    <property type="match status" value="1"/>
</dbReference>
<name>A0A1W6ZV48_9HYPH</name>
<dbReference type="Pfam" id="PF00440">
    <property type="entry name" value="TetR_N"/>
    <property type="match status" value="1"/>
</dbReference>
<dbReference type="SUPFAM" id="SSF46689">
    <property type="entry name" value="Homeodomain-like"/>
    <property type="match status" value="1"/>
</dbReference>
<dbReference type="InterPro" id="IPR001647">
    <property type="entry name" value="HTH_TetR"/>
</dbReference>
<keyword evidence="3" id="KW-0804">Transcription</keyword>
<dbReference type="STRING" id="1235591.CAK95_20395"/>
<dbReference type="FunFam" id="1.10.10.60:FF:000141">
    <property type="entry name" value="TetR family transcriptional regulator"/>
    <property type="match status" value="1"/>
</dbReference>
<dbReference type="InterPro" id="IPR050109">
    <property type="entry name" value="HTH-type_TetR-like_transc_reg"/>
</dbReference>
<dbReference type="AlphaFoldDB" id="A0A1W6ZV48"/>
<protein>
    <submittedName>
        <fullName evidence="4">Uncharacterized protein</fullName>
    </submittedName>
</protein>
<dbReference type="SUPFAM" id="SSF48498">
    <property type="entry name" value="Tetracyclin repressor-like, C-terminal domain"/>
    <property type="match status" value="1"/>
</dbReference>
<dbReference type="GO" id="GO:0003700">
    <property type="term" value="F:DNA-binding transcription factor activity"/>
    <property type="evidence" value="ECO:0007669"/>
    <property type="project" value="TreeGrafter"/>
</dbReference>
<accession>A0A1W6ZV48</accession>
<keyword evidence="5" id="KW-1185">Reference proteome</keyword>
<dbReference type="InterPro" id="IPR036271">
    <property type="entry name" value="Tet_transcr_reg_TetR-rel_C_sf"/>
</dbReference>
<dbReference type="Proteomes" id="UP000194137">
    <property type="component" value="Chromosome"/>
</dbReference>
<keyword evidence="2" id="KW-0238">DNA-binding</keyword>
<evidence type="ECO:0000256" key="1">
    <source>
        <dbReference type="ARBA" id="ARBA00023015"/>
    </source>
</evidence>
<dbReference type="InterPro" id="IPR011075">
    <property type="entry name" value="TetR_C"/>
</dbReference>
<proteinExistence type="predicted"/>
<dbReference type="GO" id="GO:0000976">
    <property type="term" value="F:transcription cis-regulatory region binding"/>
    <property type="evidence" value="ECO:0007669"/>
    <property type="project" value="TreeGrafter"/>
</dbReference>
<dbReference type="PRINTS" id="PR00455">
    <property type="entry name" value="HTHTETR"/>
</dbReference>
<dbReference type="RefSeq" id="WP_086089585.1">
    <property type="nucleotide sequence ID" value="NZ_CP021112.1"/>
</dbReference>
<sequence>MPEKPSRLTSRLESLRPETPVAASQGAKPKAAKARGTRTQSAREVRSAARKEAILTAALEEFSASGFAAARLEDVAKRAGVAKGTIYLYFDDKEALFQELARSMLSPVVGHIETFATTDVPFRMLADNIVDVMVREVLTTRRKDIIRLIISEGTRFPALAEFYHREVLSRVIAALRVVLQRAVDRGELRHKALIEFPQLLGAPLLVAVIWNSVFGTFSPLDARAMLKAHIDILLDRGGA</sequence>
<dbReference type="KEGG" id="psin:CAK95_20395"/>
<dbReference type="PANTHER" id="PTHR30055:SF223">
    <property type="entry name" value="HTH-TYPE TRANSCRIPTIONAL REGULATOR UIDR"/>
    <property type="match status" value="1"/>
</dbReference>
<dbReference type="OrthoDB" id="7185252at2"/>
<dbReference type="InterPro" id="IPR009057">
    <property type="entry name" value="Homeodomain-like_sf"/>
</dbReference>
<dbReference type="PROSITE" id="PS50977">
    <property type="entry name" value="HTH_TETR_2"/>
    <property type="match status" value="1"/>
</dbReference>
<gene>
    <name evidence="4" type="ORF">CAK95_20395</name>
</gene>
<keyword evidence="1" id="KW-0805">Transcription regulation</keyword>
<dbReference type="Gene3D" id="1.10.357.10">
    <property type="entry name" value="Tetracycline Repressor, domain 2"/>
    <property type="match status" value="1"/>
</dbReference>
<reference evidence="4 5" key="1">
    <citation type="submission" date="2017-05" db="EMBL/GenBank/DDBJ databases">
        <title>Full genome sequence of Pseudorhodoplanes sinuspersici.</title>
        <authorList>
            <person name="Dastgheib S.M.M."/>
            <person name="Shavandi M."/>
            <person name="Tirandaz H."/>
        </authorList>
    </citation>
    <scope>NUCLEOTIDE SEQUENCE [LARGE SCALE GENOMIC DNA]</scope>
    <source>
        <strain evidence="4 5">RIPI110</strain>
    </source>
</reference>